<dbReference type="InterPro" id="IPR004291">
    <property type="entry name" value="Transposase_IS66_central"/>
</dbReference>
<name>A0AB35U6M8_9FIRM</name>
<dbReference type="Pfam" id="PF03050">
    <property type="entry name" value="DDE_Tnp_IS66"/>
    <property type="match status" value="1"/>
</dbReference>
<comment type="caution">
    <text evidence="3">The sequence shown here is derived from an EMBL/GenBank/DDBJ whole genome shotgun (WGS) entry which is preliminary data.</text>
</comment>
<dbReference type="Proteomes" id="UP001286174">
    <property type="component" value="Unassembled WGS sequence"/>
</dbReference>
<dbReference type="EMBL" id="JALBUR010000044">
    <property type="protein sequence ID" value="MDX8420529.1"/>
    <property type="molecule type" value="Genomic_DNA"/>
</dbReference>
<dbReference type="RefSeq" id="WP_370596652.1">
    <property type="nucleotide sequence ID" value="NZ_JALBUR010000044.1"/>
</dbReference>
<dbReference type="InterPro" id="IPR052344">
    <property type="entry name" value="Transposase-related"/>
</dbReference>
<feature type="domain" description="Transposase IS66 central" evidence="2">
    <location>
        <begin position="258"/>
        <end position="533"/>
    </location>
</feature>
<organism evidence="3 4">
    <name type="scientific">Grylomicrobium aquisgranensis</name>
    <dbReference type="NCBI Taxonomy" id="2926318"/>
    <lineage>
        <taxon>Bacteria</taxon>
        <taxon>Bacillati</taxon>
        <taxon>Bacillota</taxon>
        <taxon>Erysipelotrichia</taxon>
        <taxon>Erysipelotrichales</taxon>
        <taxon>Erysipelotrichaceae</taxon>
        <taxon>Grylomicrobium</taxon>
    </lineage>
</organism>
<dbReference type="PANTHER" id="PTHR33678">
    <property type="entry name" value="BLL1576 PROTEIN"/>
    <property type="match status" value="1"/>
</dbReference>
<gene>
    <name evidence="3" type="ORF">MOZ60_10580</name>
</gene>
<feature type="compositionally biased region" description="Polar residues" evidence="1">
    <location>
        <begin position="136"/>
        <end position="147"/>
    </location>
</feature>
<keyword evidence="4" id="KW-1185">Reference proteome</keyword>
<evidence type="ECO:0000259" key="2">
    <source>
        <dbReference type="Pfam" id="PF03050"/>
    </source>
</evidence>
<protein>
    <submittedName>
        <fullName evidence="3">Transposase</fullName>
    </submittedName>
</protein>
<evidence type="ECO:0000313" key="3">
    <source>
        <dbReference type="EMBL" id="MDX8420529.1"/>
    </source>
</evidence>
<accession>A0AB35U6M8</accession>
<feature type="region of interest" description="Disordered" evidence="1">
    <location>
        <begin position="126"/>
        <end position="186"/>
    </location>
</feature>
<evidence type="ECO:0000256" key="1">
    <source>
        <dbReference type="SAM" id="MobiDB-lite"/>
    </source>
</evidence>
<sequence>MKYSNHLSPETYLAHKEYFDQGLIQCLERQKELNVSLKEKLEIRTARSKADVRMIQSLILKLRGIETTVCVLKKQNADSQTELDKLKSEIKQISNAVTLEIEKRDKRIEDLLKIIQDQNDELNDLKRKDRKRKMSDTTNINNPSSTYRFDDAVKQKGKAPVNSRKETERSRGGQKGHASTRSSLSSHCDKVIEIHVKAAPSGAQPVYDESGRIKYYCAQVKDARYVTEIREYHFVVSDDGITLRADMMNRFRINPLVYSDYLKSQVLYLQSKGVVSLGRLCQILNELSNGELSLTESTVVNWMREFEERSRDYRAYAIEQIINTWLVHVDETGYRINGMQSWLHVLCTPQFAYFVMTQKRKDAETGPLKLLEGFSNVLCHDHFKPYYTLLNCEHSECNAHIERYLKAGVDFDEIEGCAEMLRLLQRSLKRKNELIAEGRNEMDKSEYEGIKGEYLAIIDKAIDQYKQEHEETPAKYVPDGIKTLKRMKEYVDEHLLFLRDFDVTYTNNAAERQCRTVKAHKKISGQCYSIDTASYLTSLLTVIQSANLQKANTLELMTALMNGRWQRPTESTEHARA</sequence>
<feature type="compositionally biased region" description="Polar residues" evidence="1">
    <location>
        <begin position="177"/>
        <end position="186"/>
    </location>
</feature>
<proteinExistence type="predicted"/>
<reference evidence="3 4" key="1">
    <citation type="submission" date="2022-03" db="EMBL/GenBank/DDBJ databases">
        <title>Novel taxa within the pig intestine.</title>
        <authorList>
            <person name="Wylensek D."/>
            <person name="Bishof K."/>
            <person name="Afrizal A."/>
            <person name="Clavel T."/>
        </authorList>
    </citation>
    <scope>NUCLEOTIDE SEQUENCE [LARGE SCALE GENOMIC DNA]</scope>
    <source>
        <strain evidence="3 4">CLA-KB-P133</strain>
    </source>
</reference>
<dbReference type="AlphaFoldDB" id="A0AB35U6M8"/>
<evidence type="ECO:0000313" key="4">
    <source>
        <dbReference type="Proteomes" id="UP001286174"/>
    </source>
</evidence>
<dbReference type="PANTHER" id="PTHR33678:SF2">
    <property type="match status" value="1"/>
</dbReference>